<keyword evidence="2" id="KW-0804">Transcription</keyword>
<feature type="compositionally biased region" description="Low complexity" evidence="4">
    <location>
        <begin position="801"/>
        <end position="818"/>
    </location>
</feature>
<evidence type="ECO:0000313" key="7">
    <source>
        <dbReference type="EMBL" id="OOQ83226.1"/>
    </source>
</evidence>
<dbReference type="EMBL" id="LJBN01000201">
    <property type="protein sequence ID" value="OOQ83226.1"/>
    <property type="molecule type" value="Genomic_DNA"/>
</dbReference>
<evidence type="ECO:0000259" key="6">
    <source>
        <dbReference type="Pfam" id="PF05368"/>
    </source>
</evidence>
<feature type="compositionally biased region" description="Basic and acidic residues" evidence="4">
    <location>
        <begin position="381"/>
        <end position="390"/>
    </location>
</feature>
<dbReference type="GO" id="GO:0008270">
    <property type="term" value="F:zinc ion binding"/>
    <property type="evidence" value="ECO:0007669"/>
    <property type="project" value="InterPro"/>
</dbReference>
<dbReference type="GO" id="GO:0004029">
    <property type="term" value="F:aldehyde dehydrogenase (NAD+) activity"/>
    <property type="evidence" value="ECO:0007669"/>
    <property type="project" value="TreeGrafter"/>
</dbReference>
<dbReference type="SUPFAM" id="SSF51735">
    <property type="entry name" value="NAD(P)-binding Rossmann-fold domains"/>
    <property type="match status" value="1"/>
</dbReference>
<dbReference type="AlphaFoldDB" id="A0A1S9RCV7"/>
<evidence type="ECO:0000256" key="1">
    <source>
        <dbReference type="ARBA" id="ARBA00023015"/>
    </source>
</evidence>
<feature type="compositionally biased region" description="Polar residues" evidence="4">
    <location>
        <begin position="456"/>
        <end position="476"/>
    </location>
</feature>
<sequence length="1079" mass="118391">MARIFLTGATGLVGGDVLHVLKTAHPDYHISALVRDSAKAATVSKAYPDVRIVLGDLDSASLIEEEASQADVVVHAAANKHISSVEAIVRGLKKHTGPKLGCLIQISGASLLSIPDIVNKTFGEGSQKIYGDIDDADEIRDIIQKNADKRVVDSFLLNVTGVKTAIVFPPIIYGQGRGPSNQRSIQIPEISRVAIEKRQTFQVGKGESTWSNIHVSDLSNIFVKLVEKAVAGAEGDLWNQNGLYFVGGGPQLSFGKISELVAESAHKLGLTDSVTVQSITPSEADALSPAASVFWGTNARQTPQRAIQLLGWTPQAHSLEQEIPTTVRLEATRLGKLAGEDFLKEGNSDVKCDQKRPACRTCRALGVPCEGFSDQVLWMRGNDDEPDKGNTRRGTRRHLYSEQSRLSMSASLGTDLVSGSVDASLAEVDIRSRDPDRPVESDIVIGPFAVLDFSGSAPSKATASPTPDEIAQTQKPASLVQPDDFVQPTEIPATHSDDVLHHEDMPAEIPDPSPVSIIDSLSNMDDFLHWSDILSFSPDQSGFATHPTLSAPFDFSFDANNDAISIPTALNSLEDPLRLLAPQQTSTELRTLNPDLLKDGQLLLKHFQDVVIPRIMAIPFGQKSPWKILNLPAAVVAYGDTTYLGTEGVSHARLANLYALFACAAIDLALQPSAQMIHSSEYWHQLANQTYQQAKDHMQISLQHETAGPKKAKYKDQLMAANILIQYAILSGQQQLARCFLIDAERLLRLRGLSKRRISKKARLLHHVYTWLRIVGESTFVLHNYNLSYSCLENLGTSSRSHPSSSSAVSNTTAVVSSEPNPHLDDFLRLENQNSDSDLNVDETKDRASGYHDIHLHDSRSFPETLYKQIYGIPETWLSLVSQTTRLANVLATWQTARNCGKNLRLEAWEALQRRTFRLENLICSFSLGRTGGRSADLQATCKPHAYMLEALNGALVIFFYRRVHDTHPATLQGYVDSVIAALEQCSLTLSEAGITGPGTAWPAFIAGCEALTPARRDAVTQWLDNASTISGFTSYAMARDIMTKLWRKQDEHLTANRSGPMPMWIDICKEEHIWPLFC</sequence>
<reference evidence="8" key="1">
    <citation type="submission" date="2015-09" db="EMBL/GenBank/DDBJ databases">
        <authorList>
            <person name="Fill T.P."/>
            <person name="Baretta J.F."/>
            <person name="de Almeida L.G."/>
            <person name="Rocha M."/>
            <person name="de Souza D.H."/>
            <person name="Malavazi I."/>
            <person name="Cerdeira L.T."/>
            <person name="Hong H."/>
            <person name="Samborskyy M."/>
            <person name="de Vasconcelos A.T."/>
            <person name="Leadlay P."/>
            <person name="Rodrigues-Filho E."/>
        </authorList>
    </citation>
    <scope>NUCLEOTIDE SEQUENCE [LARGE SCALE GENOMIC DNA]</scope>
    <source>
        <strain evidence="8">LaBioMMi 136</strain>
    </source>
</reference>
<dbReference type="CDD" id="cd00067">
    <property type="entry name" value="GAL4"/>
    <property type="match status" value="1"/>
</dbReference>
<feature type="region of interest" description="Disordered" evidence="4">
    <location>
        <begin position="380"/>
        <end position="402"/>
    </location>
</feature>
<dbReference type="Pfam" id="PF11951">
    <property type="entry name" value="Fungal_trans_2"/>
    <property type="match status" value="1"/>
</dbReference>
<feature type="domain" description="NmrA-like" evidence="6">
    <location>
        <begin position="3"/>
        <end position="92"/>
    </location>
</feature>
<feature type="domain" description="Zn(2)-C6 fungal-type" evidence="5">
    <location>
        <begin position="350"/>
        <end position="375"/>
    </location>
</feature>
<dbReference type="Pfam" id="PF00172">
    <property type="entry name" value="Zn_clus"/>
    <property type="match status" value="1"/>
</dbReference>
<keyword evidence="1" id="KW-0805">Transcription regulation</keyword>
<evidence type="ECO:0000259" key="5">
    <source>
        <dbReference type="Pfam" id="PF00172"/>
    </source>
</evidence>
<protein>
    <submittedName>
        <fullName evidence="7">C6 transcription factor</fullName>
    </submittedName>
</protein>
<dbReference type="InterPro" id="IPR001138">
    <property type="entry name" value="Zn2Cys6_DnaBD"/>
</dbReference>
<dbReference type="InterPro" id="IPR051783">
    <property type="entry name" value="NAD(P)-dependent_oxidoreduct"/>
</dbReference>
<dbReference type="InterPro" id="IPR036291">
    <property type="entry name" value="NAD(P)-bd_dom_sf"/>
</dbReference>
<dbReference type="InterPro" id="IPR021858">
    <property type="entry name" value="Fun_TF"/>
</dbReference>
<dbReference type="InterPro" id="IPR008030">
    <property type="entry name" value="NmrA-like"/>
</dbReference>
<dbReference type="GO" id="GO:0005737">
    <property type="term" value="C:cytoplasm"/>
    <property type="evidence" value="ECO:0007669"/>
    <property type="project" value="TreeGrafter"/>
</dbReference>
<evidence type="ECO:0000256" key="2">
    <source>
        <dbReference type="ARBA" id="ARBA00023163"/>
    </source>
</evidence>
<feature type="region of interest" description="Disordered" evidence="4">
    <location>
        <begin position="456"/>
        <end position="477"/>
    </location>
</feature>
<organism evidence="7 8">
    <name type="scientific">Penicillium brasilianum</name>
    <dbReference type="NCBI Taxonomy" id="104259"/>
    <lineage>
        <taxon>Eukaryota</taxon>
        <taxon>Fungi</taxon>
        <taxon>Dikarya</taxon>
        <taxon>Ascomycota</taxon>
        <taxon>Pezizomycotina</taxon>
        <taxon>Eurotiomycetes</taxon>
        <taxon>Eurotiomycetidae</taxon>
        <taxon>Eurotiales</taxon>
        <taxon>Aspergillaceae</taxon>
        <taxon>Penicillium</taxon>
    </lineage>
</organism>
<dbReference type="GO" id="GO:0000981">
    <property type="term" value="F:DNA-binding transcription factor activity, RNA polymerase II-specific"/>
    <property type="evidence" value="ECO:0007669"/>
    <property type="project" value="InterPro"/>
</dbReference>
<comment type="caution">
    <text evidence="7">The sequence shown here is derived from an EMBL/GenBank/DDBJ whole genome shotgun (WGS) entry which is preliminary data.</text>
</comment>
<accession>A0A1S9RCV7</accession>
<evidence type="ECO:0000313" key="8">
    <source>
        <dbReference type="Proteomes" id="UP000190744"/>
    </source>
</evidence>
<name>A0A1S9RCV7_PENBI</name>
<dbReference type="Gene3D" id="3.40.50.720">
    <property type="entry name" value="NAD(P)-binding Rossmann-like Domain"/>
    <property type="match status" value="1"/>
</dbReference>
<dbReference type="Proteomes" id="UP000190744">
    <property type="component" value="Unassembled WGS sequence"/>
</dbReference>
<feature type="region of interest" description="Disordered" evidence="4">
    <location>
        <begin position="801"/>
        <end position="822"/>
    </location>
</feature>
<evidence type="ECO:0000256" key="4">
    <source>
        <dbReference type="SAM" id="MobiDB-lite"/>
    </source>
</evidence>
<evidence type="ECO:0000256" key="3">
    <source>
        <dbReference type="ARBA" id="ARBA00023242"/>
    </source>
</evidence>
<proteinExistence type="predicted"/>
<gene>
    <name evidence="7" type="ORF">PEBR_36052</name>
</gene>
<keyword evidence="3" id="KW-0539">Nucleus</keyword>
<dbReference type="PANTHER" id="PTHR48079">
    <property type="entry name" value="PROTEIN YEEZ"/>
    <property type="match status" value="1"/>
</dbReference>
<dbReference type="Pfam" id="PF05368">
    <property type="entry name" value="NmrA"/>
    <property type="match status" value="1"/>
</dbReference>
<dbReference type="PANTHER" id="PTHR48079:SF8">
    <property type="entry name" value="NAD(P)-BINDING DOMAIN-CONTAINING PROTEIN"/>
    <property type="match status" value="1"/>
</dbReference>